<dbReference type="PANTHER" id="PTHR37984:SF5">
    <property type="entry name" value="PROTEIN NYNRIN-LIKE"/>
    <property type="match status" value="1"/>
</dbReference>
<evidence type="ECO:0000256" key="3">
    <source>
        <dbReference type="ARBA" id="ARBA00022722"/>
    </source>
</evidence>
<feature type="domain" description="Reverse transcriptase RNase H-like" evidence="8">
    <location>
        <begin position="70"/>
        <end position="170"/>
    </location>
</feature>
<dbReference type="GO" id="GO:0003676">
    <property type="term" value="F:nucleic acid binding"/>
    <property type="evidence" value="ECO:0007669"/>
    <property type="project" value="InterPro"/>
</dbReference>
<organism evidence="10 11">
    <name type="scientific">Leucocoprinus birnbaumii</name>
    <dbReference type="NCBI Taxonomy" id="56174"/>
    <lineage>
        <taxon>Eukaryota</taxon>
        <taxon>Fungi</taxon>
        <taxon>Dikarya</taxon>
        <taxon>Basidiomycota</taxon>
        <taxon>Agaricomycotina</taxon>
        <taxon>Agaricomycetes</taxon>
        <taxon>Agaricomycetidae</taxon>
        <taxon>Agaricales</taxon>
        <taxon>Agaricineae</taxon>
        <taxon>Agaricaceae</taxon>
        <taxon>Leucocoprinus</taxon>
    </lineage>
</organism>
<evidence type="ECO:0000256" key="2">
    <source>
        <dbReference type="ARBA" id="ARBA00022695"/>
    </source>
</evidence>
<evidence type="ECO:0000256" key="4">
    <source>
        <dbReference type="ARBA" id="ARBA00022759"/>
    </source>
</evidence>
<keyword evidence="4" id="KW-0255">Endonuclease</keyword>
<dbReference type="Gene3D" id="3.30.420.10">
    <property type="entry name" value="Ribonuclease H-like superfamily/Ribonuclease H"/>
    <property type="match status" value="1"/>
</dbReference>
<keyword evidence="6" id="KW-0695">RNA-directed DNA polymerase</keyword>
<feature type="compositionally biased region" description="Low complexity" evidence="7">
    <location>
        <begin position="768"/>
        <end position="778"/>
    </location>
</feature>
<gene>
    <name evidence="10" type="ORF">NP233_g12731</name>
</gene>
<feature type="compositionally biased region" description="Basic and acidic residues" evidence="7">
    <location>
        <begin position="883"/>
        <end position="893"/>
    </location>
</feature>
<dbReference type="GO" id="GO:0016787">
    <property type="term" value="F:hydrolase activity"/>
    <property type="evidence" value="ECO:0007669"/>
    <property type="project" value="UniProtKB-KW"/>
</dbReference>
<feature type="region of interest" description="Disordered" evidence="7">
    <location>
        <begin position="826"/>
        <end position="893"/>
    </location>
</feature>
<evidence type="ECO:0000256" key="7">
    <source>
        <dbReference type="SAM" id="MobiDB-lite"/>
    </source>
</evidence>
<dbReference type="Proteomes" id="UP001213000">
    <property type="component" value="Unassembled WGS sequence"/>
</dbReference>
<dbReference type="AlphaFoldDB" id="A0AAD5YK63"/>
<comment type="caution">
    <text evidence="10">The sequence shown here is derived from an EMBL/GenBank/DDBJ whole genome shotgun (WGS) entry which is preliminary data.</text>
</comment>
<feature type="region of interest" description="Disordered" evidence="7">
    <location>
        <begin position="707"/>
        <end position="783"/>
    </location>
</feature>
<feature type="compositionally biased region" description="Basic and acidic residues" evidence="7">
    <location>
        <begin position="278"/>
        <end position="287"/>
    </location>
</feature>
<dbReference type="SUPFAM" id="SSF56672">
    <property type="entry name" value="DNA/RNA polymerases"/>
    <property type="match status" value="1"/>
</dbReference>
<evidence type="ECO:0000313" key="10">
    <source>
        <dbReference type="EMBL" id="KAJ3553076.1"/>
    </source>
</evidence>
<dbReference type="InterPro" id="IPR043502">
    <property type="entry name" value="DNA/RNA_pol_sf"/>
</dbReference>
<accession>A0AAD5YK63</accession>
<dbReference type="InterPro" id="IPR036397">
    <property type="entry name" value="RNaseH_sf"/>
</dbReference>
<feature type="domain" description="Integrase zinc-binding" evidence="9">
    <location>
        <begin position="397"/>
        <end position="443"/>
    </location>
</feature>
<reference evidence="10" key="1">
    <citation type="submission" date="2022-07" db="EMBL/GenBank/DDBJ databases">
        <title>Genome Sequence of Leucocoprinus birnbaumii.</title>
        <authorList>
            <person name="Buettner E."/>
        </authorList>
    </citation>
    <scope>NUCLEOTIDE SEQUENCE</scope>
    <source>
        <strain evidence="10">VT141</strain>
    </source>
</reference>
<dbReference type="InterPro" id="IPR041588">
    <property type="entry name" value="Integrase_H2C2"/>
</dbReference>
<keyword evidence="11" id="KW-1185">Reference proteome</keyword>
<dbReference type="EMBL" id="JANIEX010001963">
    <property type="protein sequence ID" value="KAJ3553076.1"/>
    <property type="molecule type" value="Genomic_DNA"/>
</dbReference>
<dbReference type="InterPro" id="IPR050951">
    <property type="entry name" value="Retrovirus_Pol_polyprotein"/>
</dbReference>
<dbReference type="CDD" id="cd09274">
    <property type="entry name" value="RNase_HI_RT_Ty3"/>
    <property type="match status" value="1"/>
</dbReference>
<protein>
    <recommendedName>
        <fullName evidence="12">Integrase catalytic domain-containing protein</fullName>
    </recommendedName>
</protein>
<feature type="region of interest" description="Disordered" evidence="7">
    <location>
        <begin position="244"/>
        <end position="287"/>
    </location>
</feature>
<dbReference type="GO" id="GO:0004519">
    <property type="term" value="F:endonuclease activity"/>
    <property type="evidence" value="ECO:0007669"/>
    <property type="project" value="UniProtKB-KW"/>
</dbReference>
<feature type="compositionally biased region" description="Basic and acidic residues" evidence="7">
    <location>
        <begin position="246"/>
        <end position="263"/>
    </location>
</feature>
<evidence type="ECO:0000313" key="11">
    <source>
        <dbReference type="Proteomes" id="UP001213000"/>
    </source>
</evidence>
<feature type="compositionally biased region" description="Polar residues" evidence="7">
    <location>
        <begin position="838"/>
        <end position="862"/>
    </location>
</feature>
<evidence type="ECO:0000256" key="5">
    <source>
        <dbReference type="ARBA" id="ARBA00022801"/>
    </source>
</evidence>
<evidence type="ECO:0000259" key="8">
    <source>
        <dbReference type="Pfam" id="PF17917"/>
    </source>
</evidence>
<sequence length="893" mass="98882">MDHDKVDALSKWKVPTNRDLLRGFLGLAGYLADDINGVQIPMAFEDVKQAAVDCKDHHRKPLQYGPEAPPINMVTDGCVTVIAGVISQGKDWKKAKVAAFFSAKLNSAQQNYPVHEIEMLAGVETMMRHKDILQGAKFRWYTDHKGLVSLLQQKELSGQQACWLEKLSQFDFEIIYVPGSENVLSDALSRIYLNDQPGTVRARSKYTYHDVIDNDHMHIHAVTMPLHVGLEGTSTVMAITCGQTRRRSDNNTRSVPSEERMEGGSDTAVTKTANLEDESAKKSTESREKLTICIPAQLRVDVADKNEESKKAMSTQMPIMTHKSGDSLAVNADQSNNSIVPTNNTSSSLVDLLCDAPVGIDIPSAIRNQYQQDPLFRLLINIQGSERLCVLNITINDRSIRKILISEAHSLLAHLGAKRTSDYLRDQVRWKSLVADVTSYCTNLHMSSTYHPESDGSTERANHTIVQMLRQCISPDQKNWVAKLPAIEFAINSARSEVTGFAPFFLNYGCISPPPSSPIRSNNCYYLDTLIAVPFTFVYMGYKFKPPRWKLPTGFCEGMGRFAFIHYTEPAVWTILDLLTGEVIPFSAALLRLYIILDGKIRKLQPGQVLTHTVPIGYDDFIAIFNQHDTEYQLCYREGKDSAWVISEGSQHIDKKILDLKPFSHAVPSVPNKFFKTLGMTNNNGGVAEECVEGVARTLFHKLLSESDPMTTSNNSPSLQSAGPSCPHPYHQPSPHHVKPYQKRRGFSYHHHSYGRKSFNPGAHHNQSSSTPSSSLNSPVIFPEDFTGRSSTVKLDGVQAFDTSSAQPGSPLGSLLLNDPFTFGNGGDPIIPDKDINMPSTHDSPQPVGSNPSDPTSLNLTNPIMLDDPNKPVDLEAPTTDPSPDKHNTATSN</sequence>
<feature type="compositionally biased region" description="Basic residues" evidence="7">
    <location>
        <begin position="734"/>
        <end position="755"/>
    </location>
</feature>
<dbReference type="GO" id="GO:0003964">
    <property type="term" value="F:RNA-directed DNA polymerase activity"/>
    <property type="evidence" value="ECO:0007669"/>
    <property type="project" value="UniProtKB-KW"/>
</dbReference>
<keyword evidence="1" id="KW-0808">Transferase</keyword>
<dbReference type="Pfam" id="PF17917">
    <property type="entry name" value="RT_RNaseH"/>
    <property type="match status" value="1"/>
</dbReference>
<feature type="compositionally biased region" description="Polar residues" evidence="7">
    <location>
        <begin position="708"/>
        <end position="723"/>
    </location>
</feature>
<dbReference type="PANTHER" id="PTHR37984">
    <property type="entry name" value="PROTEIN CBG26694"/>
    <property type="match status" value="1"/>
</dbReference>
<keyword evidence="2" id="KW-0548">Nucleotidyltransferase</keyword>
<evidence type="ECO:0008006" key="12">
    <source>
        <dbReference type="Google" id="ProtNLM"/>
    </source>
</evidence>
<dbReference type="Pfam" id="PF17921">
    <property type="entry name" value="Integrase_H2C2"/>
    <property type="match status" value="1"/>
</dbReference>
<keyword evidence="5" id="KW-0378">Hydrolase</keyword>
<proteinExistence type="predicted"/>
<keyword evidence="3" id="KW-0540">Nuclease</keyword>
<dbReference type="InterPro" id="IPR041373">
    <property type="entry name" value="RT_RNaseH"/>
</dbReference>
<dbReference type="SUPFAM" id="SSF53098">
    <property type="entry name" value="Ribonuclease H-like"/>
    <property type="match status" value="1"/>
</dbReference>
<name>A0AAD5YK63_9AGAR</name>
<evidence type="ECO:0000256" key="6">
    <source>
        <dbReference type="ARBA" id="ARBA00022918"/>
    </source>
</evidence>
<evidence type="ECO:0000256" key="1">
    <source>
        <dbReference type="ARBA" id="ARBA00022679"/>
    </source>
</evidence>
<evidence type="ECO:0000259" key="9">
    <source>
        <dbReference type="Pfam" id="PF17921"/>
    </source>
</evidence>
<dbReference type="InterPro" id="IPR012337">
    <property type="entry name" value="RNaseH-like_sf"/>
</dbReference>